<dbReference type="RefSeq" id="WP_345154121.1">
    <property type="nucleotide sequence ID" value="NZ_BAABEO010000034.1"/>
</dbReference>
<dbReference type="Pfam" id="PF11563">
    <property type="entry name" value="Protoglobin"/>
    <property type="match status" value="1"/>
</dbReference>
<evidence type="ECO:0000313" key="3">
    <source>
        <dbReference type="Proteomes" id="UP001500752"/>
    </source>
</evidence>
<organism evidence="2 3">
    <name type="scientific">Arthrobacter ginkgonis</name>
    <dbReference type="NCBI Taxonomy" id="1630594"/>
    <lineage>
        <taxon>Bacteria</taxon>
        <taxon>Bacillati</taxon>
        <taxon>Actinomycetota</taxon>
        <taxon>Actinomycetes</taxon>
        <taxon>Micrococcales</taxon>
        <taxon>Micrococcaceae</taxon>
        <taxon>Arthrobacter</taxon>
    </lineage>
</organism>
<dbReference type="CDD" id="cd12124">
    <property type="entry name" value="Pgbs"/>
    <property type="match status" value="1"/>
</dbReference>
<keyword evidence="3" id="KW-1185">Reference proteome</keyword>
<dbReference type="InterPro" id="IPR012102">
    <property type="entry name" value="Protoglobin"/>
</dbReference>
<protein>
    <submittedName>
        <fullName evidence="2">Protoglobin domain-containing protein</fullName>
    </submittedName>
</protein>
<dbReference type="SUPFAM" id="SSF46458">
    <property type="entry name" value="Globin-like"/>
    <property type="match status" value="1"/>
</dbReference>
<dbReference type="InterPro" id="IPR012292">
    <property type="entry name" value="Globin/Proto"/>
</dbReference>
<proteinExistence type="predicted"/>
<accession>A0ABP7DBF9</accession>
<dbReference type="Gene3D" id="1.10.490.10">
    <property type="entry name" value="Globins"/>
    <property type="match status" value="1"/>
</dbReference>
<comment type="caution">
    <text evidence="2">The sequence shown here is derived from an EMBL/GenBank/DDBJ whole genome shotgun (WGS) entry which is preliminary data.</text>
</comment>
<reference evidence="3" key="1">
    <citation type="journal article" date="2019" name="Int. J. Syst. Evol. Microbiol.">
        <title>The Global Catalogue of Microorganisms (GCM) 10K type strain sequencing project: providing services to taxonomists for standard genome sequencing and annotation.</title>
        <authorList>
            <consortium name="The Broad Institute Genomics Platform"/>
            <consortium name="The Broad Institute Genome Sequencing Center for Infectious Disease"/>
            <person name="Wu L."/>
            <person name="Ma J."/>
        </authorList>
    </citation>
    <scope>NUCLEOTIDE SEQUENCE [LARGE SCALE GENOMIC DNA]</scope>
    <source>
        <strain evidence="3">JCM 30742</strain>
    </source>
</reference>
<evidence type="ECO:0000259" key="1">
    <source>
        <dbReference type="Pfam" id="PF11563"/>
    </source>
</evidence>
<feature type="domain" description="Globin-sensor" evidence="1">
    <location>
        <begin position="27"/>
        <end position="198"/>
    </location>
</feature>
<dbReference type="InterPro" id="IPR044398">
    <property type="entry name" value="Globin-sensor_dom"/>
</dbReference>
<gene>
    <name evidence="2" type="ORF">GCM10023081_42820</name>
</gene>
<evidence type="ECO:0000313" key="2">
    <source>
        <dbReference type="EMBL" id="GAA3701827.1"/>
    </source>
</evidence>
<dbReference type="EMBL" id="BAABEO010000034">
    <property type="protein sequence ID" value="GAA3701827.1"/>
    <property type="molecule type" value="Genomic_DNA"/>
</dbReference>
<sequence>MSAQSPSESQIPGYTYGRAEHSPVTLDELKELKASVLFGEQDAELLRRVGELLDDQIEDVLDVWYAFVGSQPHLVAHFSQPGGAPIPEYLQAVRSRFGQWIRDTCTRPYDQEWLDYQQEIALRHTPAHKNATDHVNSTSVVPLRHLIALAVPISTTIRPFLANREDSAEQVDAMMQAWLKAVVVQVALWSRPYANEGQW</sequence>
<dbReference type="InterPro" id="IPR009050">
    <property type="entry name" value="Globin-like_sf"/>
</dbReference>
<dbReference type="Proteomes" id="UP001500752">
    <property type="component" value="Unassembled WGS sequence"/>
</dbReference>
<name>A0ABP7DBF9_9MICC</name>